<evidence type="ECO:0000256" key="9">
    <source>
        <dbReference type="SAM" id="Phobius"/>
    </source>
</evidence>
<dbReference type="Gene3D" id="3.10.580.10">
    <property type="entry name" value="CBS-domain"/>
    <property type="match status" value="1"/>
</dbReference>
<evidence type="ECO:0000256" key="6">
    <source>
        <dbReference type="ARBA" id="ARBA00023136"/>
    </source>
</evidence>
<evidence type="ECO:0000259" key="11">
    <source>
        <dbReference type="PROSITE" id="PS51846"/>
    </source>
</evidence>
<protein>
    <submittedName>
        <fullName evidence="12">HlyC/CorC family transporter</fullName>
    </submittedName>
</protein>
<evidence type="ECO:0000256" key="3">
    <source>
        <dbReference type="ARBA" id="ARBA00022737"/>
    </source>
</evidence>
<dbReference type="SUPFAM" id="SSF56176">
    <property type="entry name" value="FAD-binding/transporter-associated domain-like"/>
    <property type="match status" value="1"/>
</dbReference>
<feature type="transmembrane region" description="Helical" evidence="9">
    <location>
        <begin position="88"/>
        <end position="108"/>
    </location>
</feature>
<keyword evidence="4 8" id="KW-1133">Transmembrane helix</keyword>
<comment type="subcellular location">
    <subcellularLocation>
        <location evidence="1">Membrane</location>
        <topology evidence="1">Multi-pass membrane protein</topology>
    </subcellularLocation>
</comment>
<evidence type="ECO:0000256" key="5">
    <source>
        <dbReference type="ARBA" id="ARBA00023122"/>
    </source>
</evidence>
<dbReference type="InterPro" id="IPR044751">
    <property type="entry name" value="Ion_transp-like_CBS"/>
</dbReference>
<dbReference type="InterPro" id="IPR002550">
    <property type="entry name" value="CNNM"/>
</dbReference>
<dbReference type="InterPro" id="IPR036318">
    <property type="entry name" value="FAD-bd_PCMH-like_sf"/>
</dbReference>
<evidence type="ECO:0000256" key="2">
    <source>
        <dbReference type="ARBA" id="ARBA00022692"/>
    </source>
</evidence>
<gene>
    <name evidence="12" type="ORF">ENJ96_02320</name>
</gene>
<dbReference type="PANTHER" id="PTHR22777">
    <property type="entry name" value="HEMOLYSIN-RELATED"/>
    <property type="match status" value="1"/>
</dbReference>
<dbReference type="InterPro" id="IPR046342">
    <property type="entry name" value="CBS_dom_sf"/>
</dbReference>
<proteinExistence type="predicted"/>
<dbReference type="PANTHER" id="PTHR22777:SF17">
    <property type="entry name" value="UPF0053 PROTEIN SLL0260"/>
    <property type="match status" value="1"/>
</dbReference>
<evidence type="ECO:0000313" key="12">
    <source>
        <dbReference type="EMBL" id="HHI96667.1"/>
    </source>
</evidence>
<organism evidence="12">
    <name type="scientific">Thermodesulfatator atlanticus</name>
    <dbReference type="NCBI Taxonomy" id="501497"/>
    <lineage>
        <taxon>Bacteria</taxon>
        <taxon>Pseudomonadati</taxon>
        <taxon>Thermodesulfobacteriota</taxon>
        <taxon>Thermodesulfobacteria</taxon>
        <taxon>Thermodesulfobacteriales</taxon>
        <taxon>Thermodesulfatatoraceae</taxon>
        <taxon>Thermodesulfatator</taxon>
    </lineage>
</organism>
<dbReference type="Gene3D" id="3.30.465.10">
    <property type="match status" value="1"/>
</dbReference>
<dbReference type="PROSITE" id="PS51846">
    <property type="entry name" value="CNNM"/>
    <property type="match status" value="1"/>
</dbReference>
<dbReference type="SMART" id="SM01091">
    <property type="entry name" value="CorC_HlyC"/>
    <property type="match status" value="1"/>
</dbReference>
<evidence type="ECO:0000256" key="7">
    <source>
        <dbReference type="PROSITE-ProRule" id="PRU00703"/>
    </source>
</evidence>
<dbReference type="InterPro" id="IPR005170">
    <property type="entry name" value="Transptr-assoc_dom"/>
</dbReference>
<accession>A0A7V5NZ37</accession>
<dbReference type="Pfam" id="PF03471">
    <property type="entry name" value="CorC_HlyC"/>
    <property type="match status" value="1"/>
</dbReference>
<keyword evidence="6 8" id="KW-0472">Membrane</keyword>
<dbReference type="GO" id="GO:0050660">
    <property type="term" value="F:flavin adenine dinucleotide binding"/>
    <property type="evidence" value="ECO:0007669"/>
    <property type="project" value="InterPro"/>
</dbReference>
<feature type="domain" description="CBS" evidence="10">
    <location>
        <begin position="261"/>
        <end position="318"/>
    </location>
</feature>
<evidence type="ECO:0000256" key="8">
    <source>
        <dbReference type="PROSITE-ProRule" id="PRU01193"/>
    </source>
</evidence>
<keyword evidence="2 8" id="KW-0812">Transmembrane</keyword>
<sequence length="413" mass="46706">MNWLPGLLTFLFLLAAEAFFAGAEIALIAADEAKLKKMARQSFGARLALKLLNNPEWLLTTTLLGLNLSVIGNSVLTTGFLIELFPHFGGMIAVFSLPPLMLLFGQMIPKSFAQQKAEALAPKVAPLIYLVSRVLFPLIWSIAGLISLVTKKEGRPRLPSVTREEIRMLVCSEEVLDPNEKRLISRLIDFSQKTAAQVMIPLIWVKSVEEFERVGEALRLFVHSGHSRLLVFREHPYQIIGFLLAKDLLGIKDQQAPVRRFMREVSYVPEFKPAAELMAEMQKEGQTICVVVNEYGQAVGIVTIEDLVEEVLGEFWDEFDQKLVPYVKLSENHFLVKAWLEIERANEELGLHIPPGDYETIGGFIMKLTRRIPKAGEIIEWDGLKIQVRRASKMGLDELEIWLKEKPKEESSE</sequence>
<name>A0A7V5NZ37_9BACT</name>
<dbReference type="Pfam" id="PF00571">
    <property type="entry name" value="CBS"/>
    <property type="match status" value="1"/>
</dbReference>
<dbReference type="GO" id="GO:0005886">
    <property type="term" value="C:plasma membrane"/>
    <property type="evidence" value="ECO:0007669"/>
    <property type="project" value="TreeGrafter"/>
</dbReference>
<keyword evidence="3" id="KW-0677">Repeat</keyword>
<evidence type="ECO:0000259" key="10">
    <source>
        <dbReference type="PROSITE" id="PS51371"/>
    </source>
</evidence>
<dbReference type="PROSITE" id="PS51371">
    <property type="entry name" value="CBS"/>
    <property type="match status" value="2"/>
</dbReference>
<dbReference type="AlphaFoldDB" id="A0A7V5NZ37"/>
<dbReference type="InterPro" id="IPR000644">
    <property type="entry name" value="CBS_dom"/>
</dbReference>
<dbReference type="CDD" id="cd04590">
    <property type="entry name" value="CBS_pair_CorC_HlyC_assoc"/>
    <property type="match status" value="1"/>
</dbReference>
<dbReference type="InterPro" id="IPR016169">
    <property type="entry name" value="FAD-bd_PCMH_sub2"/>
</dbReference>
<dbReference type="SUPFAM" id="SSF54631">
    <property type="entry name" value="CBS-domain pair"/>
    <property type="match status" value="1"/>
</dbReference>
<evidence type="ECO:0000256" key="4">
    <source>
        <dbReference type="ARBA" id="ARBA00022989"/>
    </source>
</evidence>
<feature type="domain" description="CBS" evidence="10">
    <location>
        <begin position="199"/>
        <end position="258"/>
    </location>
</feature>
<keyword evidence="5 7" id="KW-0129">CBS domain</keyword>
<reference evidence="12" key="1">
    <citation type="journal article" date="2020" name="mSystems">
        <title>Genome- and Community-Level Interaction Insights into Carbon Utilization and Element Cycling Functions of Hydrothermarchaeota in Hydrothermal Sediment.</title>
        <authorList>
            <person name="Zhou Z."/>
            <person name="Liu Y."/>
            <person name="Xu W."/>
            <person name="Pan J."/>
            <person name="Luo Z.H."/>
            <person name="Li M."/>
        </authorList>
    </citation>
    <scope>NUCLEOTIDE SEQUENCE [LARGE SCALE GENOMIC DNA]</scope>
    <source>
        <strain evidence="12">HyVt-533</strain>
    </source>
</reference>
<feature type="domain" description="CNNM transmembrane" evidence="11">
    <location>
        <begin position="1"/>
        <end position="180"/>
    </location>
</feature>
<comment type="caution">
    <text evidence="12">The sequence shown here is derived from an EMBL/GenBank/DDBJ whole genome shotgun (WGS) entry which is preliminary data.</text>
</comment>
<evidence type="ECO:0000256" key="1">
    <source>
        <dbReference type="ARBA" id="ARBA00004141"/>
    </source>
</evidence>
<dbReference type="Pfam" id="PF01595">
    <property type="entry name" value="CNNM"/>
    <property type="match status" value="1"/>
</dbReference>
<dbReference type="Proteomes" id="UP000886101">
    <property type="component" value="Unassembled WGS sequence"/>
</dbReference>
<dbReference type="EMBL" id="DROK01000065">
    <property type="protein sequence ID" value="HHI96667.1"/>
    <property type="molecule type" value="Genomic_DNA"/>
</dbReference>
<feature type="transmembrane region" description="Helical" evidence="9">
    <location>
        <begin position="128"/>
        <end position="149"/>
    </location>
</feature>